<feature type="transmembrane region" description="Helical" evidence="1">
    <location>
        <begin position="20"/>
        <end position="39"/>
    </location>
</feature>
<feature type="non-terminal residue" evidence="2">
    <location>
        <position position="49"/>
    </location>
</feature>
<keyword evidence="1" id="KW-0472">Membrane</keyword>
<keyword evidence="1" id="KW-0812">Transmembrane</keyword>
<dbReference type="AlphaFoldDB" id="A0A0B7AYL8"/>
<proteinExistence type="predicted"/>
<reference evidence="2" key="1">
    <citation type="submission" date="2014-12" db="EMBL/GenBank/DDBJ databases">
        <title>Insight into the proteome of Arion vulgaris.</title>
        <authorList>
            <person name="Aradska J."/>
            <person name="Bulat T."/>
            <person name="Smidak R."/>
            <person name="Sarate P."/>
            <person name="Gangsoo J."/>
            <person name="Sialana F."/>
            <person name="Bilban M."/>
            <person name="Lubec G."/>
        </authorList>
    </citation>
    <scope>NUCLEOTIDE SEQUENCE</scope>
    <source>
        <tissue evidence="2">Skin</tissue>
    </source>
</reference>
<gene>
    <name evidence="2" type="primary">ORF149861</name>
</gene>
<name>A0A0B7AYL8_9EUPU</name>
<dbReference type="EMBL" id="HACG01038857">
    <property type="protein sequence ID" value="CEK85722.1"/>
    <property type="molecule type" value="Transcribed_RNA"/>
</dbReference>
<accession>A0A0B7AYL8</accession>
<organism evidence="2">
    <name type="scientific">Arion vulgaris</name>
    <dbReference type="NCBI Taxonomy" id="1028688"/>
    <lineage>
        <taxon>Eukaryota</taxon>
        <taxon>Metazoa</taxon>
        <taxon>Spiralia</taxon>
        <taxon>Lophotrochozoa</taxon>
        <taxon>Mollusca</taxon>
        <taxon>Gastropoda</taxon>
        <taxon>Heterobranchia</taxon>
        <taxon>Euthyneura</taxon>
        <taxon>Panpulmonata</taxon>
        <taxon>Eupulmonata</taxon>
        <taxon>Stylommatophora</taxon>
        <taxon>Helicina</taxon>
        <taxon>Arionoidea</taxon>
        <taxon>Arionidae</taxon>
        <taxon>Arion</taxon>
    </lineage>
</organism>
<sequence>MGFIHALTTGAGAAATEKDIIVWGILALLVTVIVLSGPVRAPFHQKLDC</sequence>
<keyword evidence="1" id="KW-1133">Transmembrane helix</keyword>
<evidence type="ECO:0000313" key="2">
    <source>
        <dbReference type="EMBL" id="CEK85722.1"/>
    </source>
</evidence>
<evidence type="ECO:0000256" key="1">
    <source>
        <dbReference type="SAM" id="Phobius"/>
    </source>
</evidence>
<protein>
    <submittedName>
        <fullName evidence="2">Uncharacterized protein</fullName>
    </submittedName>
</protein>